<feature type="transmembrane region" description="Helical" evidence="1">
    <location>
        <begin position="12"/>
        <end position="29"/>
    </location>
</feature>
<sequence>MSPAVEQEEKPGWGLAVTLSAVLSLVLRLTEVRSWWALLWVPLFLLAVGCVTYEWRLTARSRWRMGPMEWVYLAVTHLGLLAALAKVLGFLPR</sequence>
<keyword evidence="1" id="KW-1133">Transmembrane helix</keyword>
<evidence type="ECO:0000256" key="1">
    <source>
        <dbReference type="SAM" id="Phobius"/>
    </source>
</evidence>
<dbReference type="Proteomes" id="UP000324101">
    <property type="component" value="Chromosome"/>
</dbReference>
<organism evidence="2 3">
    <name type="scientific">Streptomyces venezuelae</name>
    <dbReference type="NCBI Taxonomy" id="54571"/>
    <lineage>
        <taxon>Bacteria</taxon>
        <taxon>Bacillati</taxon>
        <taxon>Actinomycetota</taxon>
        <taxon>Actinomycetes</taxon>
        <taxon>Kitasatosporales</taxon>
        <taxon>Streptomycetaceae</taxon>
        <taxon>Streptomyces</taxon>
    </lineage>
</organism>
<feature type="transmembrane region" description="Helical" evidence="1">
    <location>
        <begin position="70"/>
        <end position="91"/>
    </location>
</feature>
<protein>
    <submittedName>
        <fullName evidence="2">Uncharacterized protein</fullName>
    </submittedName>
</protein>
<evidence type="ECO:0000313" key="3">
    <source>
        <dbReference type="Proteomes" id="UP000324101"/>
    </source>
</evidence>
<reference evidence="2 3" key="1">
    <citation type="submission" date="2018-05" db="EMBL/GenBank/DDBJ databases">
        <title>Streptomyces venezuelae.</title>
        <authorList>
            <person name="Kim W."/>
            <person name="Lee N."/>
            <person name="Cho B.-K."/>
        </authorList>
    </citation>
    <scope>NUCLEOTIDE SEQUENCE [LARGE SCALE GENOMIC DNA]</scope>
    <source>
        <strain evidence="2 3">ATCC 21018</strain>
    </source>
</reference>
<dbReference type="AlphaFoldDB" id="A0A5P2DD50"/>
<keyword evidence="1" id="KW-0812">Transmembrane</keyword>
<keyword evidence="1" id="KW-0472">Membrane</keyword>
<proteinExistence type="predicted"/>
<dbReference type="EMBL" id="CP029189">
    <property type="protein sequence ID" value="QES53006.1"/>
    <property type="molecule type" value="Genomic_DNA"/>
</dbReference>
<evidence type="ECO:0000313" key="2">
    <source>
        <dbReference type="EMBL" id="QES53006.1"/>
    </source>
</evidence>
<accession>A0A5P2DD50</accession>
<gene>
    <name evidence="2" type="ORF">DEJ51_00960</name>
</gene>
<name>A0A5P2DD50_STRVZ</name>
<feature type="transmembrane region" description="Helical" evidence="1">
    <location>
        <begin position="35"/>
        <end position="58"/>
    </location>
</feature>